<dbReference type="EMBL" id="BNCP01000027">
    <property type="protein sequence ID" value="GIL83787.1"/>
    <property type="molecule type" value="Genomic_DNA"/>
</dbReference>
<dbReference type="EMBL" id="BNCQ01000020">
    <property type="protein sequence ID" value="GIM06188.1"/>
    <property type="molecule type" value="Genomic_DNA"/>
</dbReference>
<comment type="caution">
    <text evidence="6">The sequence shown here is derived from an EMBL/GenBank/DDBJ whole genome shotgun (WGS) entry which is preliminary data.</text>
</comment>
<dbReference type="InterPro" id="IPR011990">
    <property type="entry name" value="TPR-like_helical_dom_sf"/>
</dbReference>
<dbReference type="PROSITE" id="PS50005">
    <property type="entry name" value="TPR"/>
    <property type="match status" value="1"/>
</dbReference>
<name>A0A8J4LQU2_9CHLO</name>
<dbReference type="Proteomes" id="UP000722791">
    <property type="component" value="Unassembled WGS sequence"/>
</dbReference>
<dbReference type="InterPro" id="IPR019734">
    <property type="entry name" value="TPR_rpt"/>
</dbReference>
<dbReference type="OrthoDB" id="551795at2759"/>
<dbReference type="Gene3D" id="1.25.40.10">
    <property type="entry name" value="Tetratricopeptide repeat domain"/>
    <property type="match status" value="1"/>
</dbReference>
<dbReference type="AlphaFoldDB" id="A0A8J4LQU2"/>
<accession>A0A8J4LQU2</accession>
<reference evidence="6" key="1">
    <citation type="journal article" date="2021" name="Proc. Natl. Acad. Sci. U.S.A.">
        <title>Three genomes in the algal genus Volvox reveal the fate of a haploid sex-determining region after a transition to homothallism.</title>
        <authorList>
            <person name="Yamamoto K."/>
            <person name="Hamaji T."/>
            <person name="Kawai-Toyooka H."/>
            <person name="Matsuzaki R."/>
            <person name="Takahashi F."/>
            <person name="Nishimura Y."/>
            <person name="Kawachi M."/>
            <person name="Noguchi H."/>
            <person name="Minakuchi Y."/>
            <person name="Umen J.G."/>
            <person name="Toyoda A."/>
            <person name="Nozaki H."/>
        </authorList>
    </citation>
    <scope>NUCLEOTIDE SEQUENCE</scope>
    <source>
        <strain evidence="6">NIES-3785</strain>
        <strain evidence="5">NIES-3786</strain>
    </source>
</reference>
<proteinExistence type="predicted"/>
<dbReference type="SUPFAM" id="SSF48452">
    <property type="entry name" value="TPR-like"/>
    <property type="match status" value="1"/>
</dbReference>
<evidence type="ECO:0000256" key="1">
    <source>
        <dbReference type="ARBA" id="ARBA00022737"/>
    </source>
</evidence>
<keyword evidence="8" id="KW-1185">Reference proteome</keyword>
<gene>
    <name evidence="5" type="ORF">Vretifemale_12541</name>
    <name evidence="6" type="ORF">Vretimale_10464</name>
</gene>
<organism evidence="6 7">
    <name type="scientific">Volvox reticuliferus</name>
    <dbReference type="NCBI Taxonomy" id="1737510"/>
    <lineage>
        <taxon>Eukaryota</taxon>
        <taxon>Viridiplantae</taxon>
        <taxon>Chlorophyta</taxon>
        <taxon>core chlorophytes</taxon>
        <taxon>Chlorophyceae</taxon>
        <taxon>CS clade</taxon>
        <taxon>Chlamydomonadales</taxon>
        <taxon>Volvocaceae</taxon>
        <taxon>Volvox</taxon>
    </lineage>
</organism>
<dbReference type="SUPFAM" id="SSF52540">
    <property type="entry name" value="P-loop containing nucleoside triphosphate hydrolases"/>
    <property type="match status" value="1"/>
</dbReference>
<evidence type="ECO:0000313" key="6">
    <source>
        <dbReference type="EMBL" id="GIM06188.1"/>
    </source>
</evidence>
<sequence>MGQSQSLDDRCCPFLKTKDQKSDSKNEHKPSKPPEPHVGPITGGSVVSPGAAATAQDALPSTVPNDGNYEEAIRTFKKVAELDNDGWKLEKASHLLEKLEELKGVLDLVNIIPPPGGQIIDVTLKVIKAALGLYVNMKNCYGLAGQAATVAELVLRYRESLAGKEGLVKERFEQVLKVIKKVEAYVVCFSQSDGVSKMKQALRVITAKSTCEALSADLISAMTDLKDATHLDMHEGIQALANRAFEADAEEARVASAVKDAEEECGGIDGLADRLTQDDEYREKLFQQIYKSGGTRLVANLQSILLEKVDEIKKIVEGPATNIRHPLLKSFWTEHFRGKISVDWGTFWDAFPNRLKENAPNKSELVQLLHQQQNREAFQVAIEDGRNISGVSVDELSAHFVEDTNLLTEAKALVLEGMHRITAAASCRVHRPVDHFRGRSKELQDVRTFLESDDPPDRFLVISGDIGQGKAELAYKGCEEAVRVGLFPGGTFQVFEDMIVAGPDVFVSGFLDAFGCPAGQPPGMEALRTRLNELANAAGRQQRMLLLIDHADKVLQHVGGKEKLDELLKLALRKLPGLKVIITCRKDPALTLSEQYPPKLVYLRGGLGLKESVEVLETLCPALVRGRDQYRQTLEDVASKVDGVPRMLLLVGLYLNRKEPQRLPEELRTVASSFVNIESDGGFQSLIAAQVFKAVMALSDEERQNLFCLCLFPSTFTEEAAEKVLDAADRLTGLDRLRKAGLVRCPSEATYEVQVVIRNGCRAMLENSAMLRDLKLDYKVLMDDAQRFLLEYACQLQSISFEKYITSAATAFRLAQKEKHNIEQALRLPKLFSELTAQLQMKGWPSELSKACCDPLVGMVMQLPIMNVYDAYSVKAITKELGKVFRHLKHQAGQVACTVVQSLCRLQIGDAKCMDIDYREKVLEEVNAALSNSSGEERLLQAGIMGLRSLGCITRKLRFLDDSVEHLDRARKLLKSDLLAEFKNAKWFKIEEILVNIELSGALDYLGQKGIARGLEEVTEDGTRLAEQLFVEGGGDSRHPLRALCFEKKGYVLKALGKHKEAIEAHNNALNIRMHVFGKTHPEVAMSLNQIGLSYMELDGFDDQAKEALLAALRIRRMTLGSDHESVANVQVHLGNFYQKRGDYSNAEAAFREAIKIYEDKGLSKKAEEPQKELNRILAQLDHSTQAASG</sequence>
<feature type="compositionally biased region" description="Basic and acidic residues" evidence="4">
    <location>
        <begin position="7"/>
        <end position="35"/>
    </location>
</feature>
<dbReference type="Pfam" id="PF13424">
    <property type="entry name" value="TPR_12"/>
    <property type="match status" value="1"/>
</dbReference>
<evidence type="ECO:0000313" key="8">
    <source>
        <dbReference type="Proteomes" id="UP000747110"/>
    </source>
</evidence>
<evidence type="ECO:0000313" key="5">
    <source>
        <dbReference type="EMBL" id="GIL83787.1"/>
    </source>
</evidence>
<evidence type="ECO:0000256" key="3">
    <source>
        <dbReference type="PROSITE-ProRule" id="PRU00339"/>
    </source>
</evidence>
<protein>
    <submittedName>
        <fullName evidence="6">Uncharacterized protein</fullName>
    </submittedName>
</protein>
<dbReference type="PANTHER" id="PTHR45641">
    <property type="entry name" value="TETRATRICOPEPTIDE REPEAT PROTEIN (AFU_ORTHOLOGUE AFUA_6G03870)"/>
    <property type="match status" value="1"/>
</dbReference>
<evidence type="ECO:0000256" key="4">
    <source>
        <dbReference type="SAM" id="MobiDB-lite"/>
    </source>
</evidence>
<dbReference type="InterPro" id="IPR027417">
    <property type="entry name" value="P-loop_NTPase"/>
</dbReference>
<evidence type="ECO:0000313" key="7">
    <source>
        <dbReference type="Proteomes" id="UP000722791"/>
    </source>
</evidence>
<dbReference type="SMART" id="SM00028">
    <property type="entry name" value="TPR"/>
    <property type="match status" value="4"/>
</dbReference>
<evidence type="ECO:0000256" key="2">
    <source>
        <dbReference type="ARBA" id="ARBA00022803"/>
    </source>
</evidence>
<keyword evidence="2 3" id="KW-0802">TPR repeat</keyword>
<feature type="repeat" description="TPR" evidence="3">
    <location>
        <begin position="1128"/>
        <end position="1161"/>
    </location>
</feature>
<dbReference type="Gene3D" id="3.40.50.300">
    <property type="entry name" value="P-loop containing nucleotide triphosphate hydrolases"/>
    <property type="match status" value="1"/>
</dbReference>
<dbReference type="Proteomes" id="UP000747110">
    <property type="component" value="Unassembled WGS sequence"/>
</dbReference>
<keyword evidence="1" id="KW-0677">Repeat</keyword>
<feature type="region of interest" description="Disordered" evidence="4">
    <location>
        <begin position="1"/>
        <end position="66"/>
    </location>
</feature>
<dbReference type="PANTHER" id="PTHR45641:SF19">
    <property type="entry name" value="NEPHROCYSTIN-3"/>
    <property type="match status" value="1"/>
</dbReference>